<protein>
    <submittedName>
        <fullName evidence="6">Transcriptional regulator, LysR family</fullName>
    </submittedName>
</protein>
<evidence type="ECO:0000313" key="6">
    <source>
        <dbReference type="EMBL" id="ABQ30314.1"/>
    </source>
</evidence>
<dbReference type="PRINTS" id="PR00039">
    <property type="entry name" value="HTHLYSR"/>
</dbReference>
<sequence>MIYDNHAGQAPARPRFEPVLLRSFIAVVEARSFTRAARHLGLRQSTVSQHVARLEALAGRRLIARDTHRVSPTPDGDALLDFARRLLEAEARIDAYFAASALRGRIRIGASEDFVFSALPEVLADFAGRHPEVDLELTVGLSQTLYAGFDAGELDLIFAKRRAGDRRGRVAWAEELVWIARPGKRPVAGQPVPLVLYPPPSVTRERALEAMDRAHLPWRIACSSGSLSGLRAAALAGLGFAAHAARLIPPGLAPVPPDAGLPPLGLTEFVVIGPEGRHPAAALAEALLSASDRIRSAGITPGGG</sequence>
<dbReference type="HOGENOM" id="CLU_039613_1_1_5"/>
<dbReference type="Gene3D" id="3.40.190.10">
    <property type="entry name" value="Periplasmic binding protein-like II"/>
    <property type="match status" value="2"/>
</dbReference>
<evidence type="ECO:0000256" key="4">
    <source>
        <dbReference type="ARBA" id="ARBA00023163"/>
    </source>
</evidence>
<dbReference type="PANTHER" id="PTHR30579:SF7">
    <property type="entry name" value="HTH-TYPE TRANSCRIPTIONAL REGULATOR LRHA-RELATED"/>
    <property type="match status" value="1"/>
</dbReference>
<dbReference type="AlphaFoldDB" id="A5FXI2"/>
<evidence type="ECO:0000256" key="2">
    <source>
        <dbReference type="ARBA" id="ARBA00023015"/>
    </source>
</evidence>
<dbReference type="InterPro" id="IPR000847">
    <property type="entry name" value="LysR_HTH_N"/>
</dbReference>
<dbReference type="KEGG" id="acr:Acry_1099"/>
<comment type="similarity">
    <text evidence="1">Belongs to the LysR transcriptional regulatory family.</text>
</comment>
<dbReference type="STRING" id="349163.Acry_1099"/>
<keyword evidence="2" id="KW-0805">Transcription regulation</keyword>
<dbReference type="InterPro" id="IPR050176">
    <property type="entry name" value="LTTR"/>
</dbReference>
<dbReference type="SUPFAM" id="SSF53850">
    <property type="entry name" value="Periplasmic binding protein-like II"/>
    <property type="match status" value="1"/>
</dbReference>
<dbReference type="Proteomes" id="UP000000245">
    <property type="component" value="Chromosome"/>
</dbReference>
<gene>
    <name evidence="6" type="ordered locus">Acry_1099</name>
</gene>
<keyword evidence="7" id="KW-1185">Reference proteome</keyword>
<proteinExistence type="inferred from homology"/>
<organism evidence="6 7">
    <name type="scientific">Acidiphilium cryptum (strain JF-5)</name>
    <dbReference type="NCBI Taxonomy" id="349163"/>
    <lineage>
        <taxon>Bacteria</taxon>
        <taxon>Pseudomonadati</taxon>
        <taxon>Pseudomonadota</taxon>
        <taxon>Alphaproteobacteria</taxon>
        <taxon>Acetobacterales</taxon>
        <taxon>Acidocellaceae</taxon>
        <taxon>Acidiphilium</taxon>
    </lineage>
</organism>
<dbReference type="Pfam" id="PF03466">
    <property type="entry name" value="LysR_substrate"/>
    <property type="match status" value="1"/>
</dbReference>
<dbReference type="eggNOG" id="COG0583">
    <property type="taxonomic scope" value="Bacteria"/>
</dbReference>
<keyword evidence="4" id="KW-0804">Transcription</keyword>
<dbReference type="InterPro" id="IPR036388">
    <property type="entry name" value="WH-like_DNA-bd_sf"/>
</dbReference>
<evidence type="ECO:0000313" key="7">
    <source>
        <dbReference type="Proteomes" id="UP000000245"/>
    </source>
</evidence>
<dbReference type="FunFam" id="1.10.10.10:FF:000001">
    <property type="entry name" value="LysR family transcriptional regulator"/>
    <property type="match status" value="1"/>
</dbReference>
<dbReference type="GO" id="GO:0003677">
    <property type="term" value="F:DNA binding"/>
    <property type="evidence" value="ECO:0007669"/>
    <property type="project" value="UniProtKB-KW"/>
</dbReference>
<dbReference type="GO" id="GO:0003700">
    <property type="term" value="F:DNA-binding transcription factor activity"/>
    <property type="evidence" value="ECO:0007669"/>
    <property type="project" value="InterPro"/>
</dbReference>
<dbReference type="SUPFAM" id="SSF46785">
    <property type="entry name" value="Winged helix' DNA-binding domain"/>
    <property type="match status" value="1"/>
</dbReference>
<reference evidence="6 7" key="1">
    <citation type="submission" date="2007-05" db="EMBL/GenBank/DDBJ databases">
        <title>Complete sequence of chromosome of Acidiphilium cryptum JF-5.</title>
        <authorList>
            <consortium name="US DOE Joint Genome Institute"/>
            <person name="Copeland A."/>
            <person name="Lucas S."/>
            <person name="Lapidus A."/>
            <person name="Barry K."/>
            <person name="Detter J.C."/>
            <person name="Glavina del Rio T."/>
            <person name="Hammon N."/>
            <person name="Israni S."/>
            <person name="Dalin E."/>
            <person name="Tice H."/>
            <person name="Pitluck S."/>
            <person name="Sims D."/>
            <person name="Brettin T."/>
            <person name="Bruce D."/>
            <person name="Han C."/>
            <person name="Schmutz J."/>
            <person name="Larimer F."/>
            <person name="Land M."/>
            <person name="Hauser L."/>
            <person name="Kyrpides N."/>
            <person name="Kim E."/>
            <person name="Magnuson T."/>
            <person name="Richardson P."/>
        </authorList>
    </citation>
    <scope>NUCLEOTIDE SEQUENCE [LARGE SCALE GENOMIC DNA]</scope>
    <source>
        <strain evidence="6 7">JF-5</strain>
    </source>
</reference>
<evidence type="ECO:0000256" key="3">
    <source>
        <dbReference type="ARBA" id="ARBA00023125"/>
    </source>
</evidence>
<dbReference type="EMBL" id="CP000697">
    <property type="protein sequence ID" value="ABQ30314.1"/>
    <property type="molecule type" value="Genomic_DNA"/>
</dbReference>
<dbReference type="Gene3D" id="1.10.10.10">
    <property type="entry name" value="Winged helix-like DNA-binding domain superfamily/Winged helix DNA-binding domain"/>
    <property type="match status" value="1"/>
</dbReference>
<dbReference type="PANTHER" id="PTHR30579">
    <property type="entry name" value="TRANSCRIPTIONAL REGULATOR"/>
    <property type="match status" value="1"/>
</dbReference>
<evidence type="ECO:0000256" key="1">
    <source>
        <dbReference type="ARBA" id="ARBA00009437"/>
    </source>
</evidence>
<dbReference type="InterPro" id="IPR036390">
    <property type="entry name" value="WH_DNA-bd_sf"/>
</dbReference>
<name>A5FXI2_ACICJ</name>
<accession>A5FXI2</accession>
<evidence type="ECO:0000259" key="5">
    <source>
        <dbReference type="PROSITE" id="PS50931"/>
    </source>
</evidence>
<dbReference type="PROSITE" id="PS50931">
    <property type="entry name" value="HTH_LYSR"/>
    <property type="match status" value="1"/>
</dbReference>
<dbReference type="RefSeq" id="WP_011941991.1">
    <property type="nucleotide sequence ID" value="NC_009484.1"/>
</dbReference>
<feature type="domain" description="HTH lysR-type" evidence="5">
    <location>
        <begin position="20"/>
        <end position="73"/>
    </location>
</feature>
<dbReference type="Pfam" id="PF00126">
    <property type="entry name" value="HTH_1"/>
    <property type="match status" value="1"/>
</dbReference>
<dbReference type="InterPro" id="IPR005119">
    <property type="entry name" value="LysR_subst-bd"/>
</dbReference>
<keyword evidence="3" id="KW-0238">DNA-binding</keyword>